<evidence type="ECO:0000313" key="2">
    <source>
        <dbReference type="Proteomes" id="UP000749293"/>
    </source>
</evidence>
<dbReference type="AlphaFoldDB" id="A0A9P5D572"/>
<dbReference type="GeneID" id="55972411"/>
<sequence>MTFPQVRVGALLRVEIVNSRPGLFIVDSGHWNLSDLLHRRPSTSPMRLGKRPAMYVSPGAVIPWRPFVISTEQNATNHGQC</sequence>
<proteinExistence type="predicted"/>
<keyword evidence="2" id="KW-1185">Reference proteome</keyword>
<evidence type="ECO:0000313" key="1">
    <source>
        <dbReference type="EMBL" id="KAF4123485.1"/>
    </source>
</evidence>
<dbReference type="RefSeq" id="XP_035322137.1">
    <property type="nucleotide sequence ID" value="XM_035468156.1"/>
</dbReference>
<gene>
    <name evidence="1" type="ORF">GMORB2_6186</name>
</gene>
<organism evidence="1 2">
    <name type="scientific">Geosmithia morbida</name>
    <dbReference type="NCBI Taxonomy" id="1094350"/>
    <lineage>
        <taxon>Eukaryota</taxon>
        <taxon>Fungi</taxon>
        <taxon>Dikarya</taxon>
        <taxon>Ascomycota</taxon>
        <taxon>Pezizomycotina</taxon>
        <taxon>Sordariomycetes</taxon>
        <taxon>Hypocreomycetidae</taxon>
        <taxon>Hypocreales</taxon>
        <taxon>Bionectriaceae</taxon>
        <taxon>Geosmithia</taxon>
    </lineage>
</organism>
<reference evidence="1" key="1">
    <citation type="submission" date="2020-03" db="EMBL/GenBank/DDBJ databases">
        <title>Site-based positive gene gene selection in Geosmithia morbida across the United States reveals a broad range of putative effectors and factors for local host and environmental adapation.</title>
        <authorList>
            <person name="Onufrak A."/>
            <person name="Murdoch R.W."/>
            <person name="Gazis R."/>
            <person name="Huff M."/>
            <person name="Staton M."/>
            <person name="Klingeman W."/>
            <person name="Hadziabdic D."/>
        </authorList>
    </citation>
    <scope>NUCLEOTIDE SEQUENCE</scope>
    <source>
        <strain evidence="1">1262</strain>
    </source>
</reference>
<accession>A0A9P5D572</accession>
<comment type="caution">
    <text evidence="1">The sequence shown here is derived from an EMBL/GenBank/DDBJ whole genome shotgun (WGS) entry which is preliminary data.</text>
</comment>
<name>A0A9P5D572_9HYPO</name>
<dbReference type="Proteomes" id="UP000749293">
    <property type="component" value="Unassembled WGS sequence"/>
</dbReference>
<protein>
    <submittedName>
        <fullName evidence="1">Uncharacterized protein</fullName>
    </submittedName>
</protein>
<dbReference type="EMBL" id="JAANYQ010000006">
    <property type="protein sequence ID" value="KAF4123485.1"/>
    <property type="molecule type" value="Genomic_DNA"/>
</dbReference>